<gene>
    <name evidence="1" type="ORF">BAY60_19265</name>
</gene>
<evidence type="ECO:0008006" key="3">
    <source>
        <dbReference type="Google" id="ProtNLM"/>
    </source>
</evidence>
<name>A0A2V4ATR4_9PSEU</name>
<reference evidence="1 2" key="1">
    <citation type="submission" date="2016-07" db="EMBL/GenBank/DDBJ databases">
        <title>Draft genome sequence of Prauserella muralis DSM 45305, isolated from a mould-covered wall in an indoor environment.</title>
        <authorList>
            <person name="Ruckert C."/>
            <person name="Albersmeier A."/>
            <person name="Jiang C.-L."/>
            <person name="Jiang Y."/>
            <person name="Kalinowski J."/>
            <person name="Schneider O."/>
            <person name="Winkler A."/>
            <person name="Zotchev S.B."/>
        </authorList>
    </citation>
    <scope>NUCLEOTIDE SEQUENCE [LARGE SCALE GENOMIC DNA]</scope>
    <source>
        <strain evidence="1 2">DSM 45305</strain>
    </source>
</reference>
<dbReference type="EMBL" id="MASW01000004">
    <property type="protein sequence ID" value="PXY24727.1"/>
    <property type="molecule type" value="Genomic_DNA"/>
</dbReference>
<dbReference type="PANTHER" id="PTHR11941">
    <property type="entry name" value="ENOYL-COA HYDRATASE-RELATED"/>
    <property type="match status" value="1"/>
</dbReference>
<accession>A0A2V4ATR4</accession>
<dbReference type="GO" id="GO:0006635">
    <property type="term" value="P:fatty acid beta-oxidation"/>
    <property type="evidence" value="ECO:0007669"/>
    <property type="project" value="TreeGrafter"/>
</dbReference>
<protein>
    <recommendedName>
        <fullName evidence="3">Enoyl-CoA hydratase</fullName>
    </recommendedName>
</protein>
<dbReference type="SUPFAM" id="SSF52096">
    <property type="entry name" value="ClpP/crotonase"/>
    <property type="match status" value="1"/>
</dbReference>
<organism evidence="1 2">
    <name type="scientific">Prauserella muralis</name>
    <dbReference type="NCBI Taxonomy" id="588067"/>
    <lineage>
        <taxon>Bacteria</taxon>
        <taxon>Bacillati</taxon>
        <taxon>Actinomycetota</taxon>
        <taxon>Actinomycetes</taxon>
        <taxon>Pseudonocardiales</taxon>
        <taxon>Pseudonocardiaceae</taxon>
        <taxon>Prauserella</taxon>
    </lineage>
</organism>
<dbReference type="PANTHER" id="PTHR11941:SF54">
    <property type="entry name" value="ENOYL-COA HYDRATASE, MITOCHONDRIAL"/>
    <property type="match status" value="1"/>
</dbReference>
<dbReference type="InterPro" id="IPR001753">
    <property type="entry name" value="Enoyl-CoA_hydra/iso"/>
</dbReference>
<keyword evidence="2" id="KW-1185">Reference proteome</keyword>
<dbReference type="GO" id="GO:0003824">
    <property type="term" value="F:catalytic activity"/>
    <property type="evidence" value="ECO:0007669"/>
    <property type="project" value="UniProtKB-ARBA"/>
</dbReference>
<evidence type="ECO:0000313" key="1">
    <source>
        <dbReference type="EMBL" id="PXY24727.1"/>
    </source>
</evidence>
<dbReference type="AlphaFoldDB" id="A0A2V4ATR4"/>
<proteinExistence type="predicted"/>
<dbReference type="Proteomes" id="UP000249915">
    <property type="component" value="Unassembled WGS sequence"/>
</dbReference>
<dbReference type="Pfam" id="PF00378">
    <property type="entry name" value="ECH_1"/>
    <property type="match status" value="1"/>
</dbReference>
<comment type="caution">
    <text evidence="1">The sequence shown here is derived from an EMBL/GenBank/DDBJ whole genome shotgun (WGS) entry which is preliminary data.</text>
</comment>
<evidence type="ECO:0000313" key="2">
    <source>
        <dbReference type="Proteomes" id="UP000249915"/>
    </source>
</evidence>
<sequence>MTAERTRHGLLCLRLDRPHRRNAVDEATVTALLDALEKDPSAAVLLGSTDPTIFCAGADLGISDTERARCSDLLYETYTRLTTRPGLTIAVVEGPAVGGGAQLAAAADLRVAGPGCRFRWVGPGHGLAVGAWVLPSLVGRGLALELTLGGRWVDAPEALRIGLVNAVHAEPWAAAEELAATVTAADADAVARVKSVTARGGLLDRLTAERNGNREGWSGSIPR</sequence>
<dbReference type="Gene3D" id="3.90.226.10">
    <property type="entry name" value="2-enoyl-CoA Hydratase, Chain A, domain 1"/>
    <property type="match status" value="1"/>
</dbReference>
<dbReference type="CDD" id="cd06558">
    <property type="entry name" value="crotonase-like"/>
    <property type="match status" value="1"/>
</dbReference>
<dbReference type="InterPro" id="IPR029045">
    <property type="entry name" value="ClpP/crotonase-like_dom_sf"/>
</dbReference>